<keyword evidence="6" id="KW-0479">Metal-binding</keyword>
<organism evidence="11 12">
    <name type="scientific">Lucifera butyrica</name>
    <dbReference type="NCBI Taxonomy" id="1351585"/>
    <lineage>
        <taxon>Bacteria</taxon>
        <taxon>Bacillati</taxon>
        <taxon>Bacillota</taxon>
        <taxon>Negativicutes</taxon>
        <taxon>Veillonellales</taxon>
        <taxon>Veillonellaceae</taxon>
        <taxon>Lucifera</taxon>
    </lineage>
</organism>
<comment type="subcellular location">
    <subcellularLocation>
        <location evidence="1">Cytoplasm</location>
    </subcellularLocation>
</comment>
<evidence type="ECO:0000313" key="11">
    <source>
        <dbReference type="EMBL" id="VBB05822.1"/>
    </source>
</evidence>
<protein>
    <recommendedName>
        <fullName evidence="3">tRNA threonylcarbamoyladenosine biosynthesis protein TsaE</fullName>
    </recommendedName>
    <alternativeName>
        <fullName evidence="10">t(6)A37 threonylcarbamoyladenosine biosynthesis protein TsaE</fullName>
    </alternativeName>
</protein>
<dbReference type="Pfam" id="PF02367">
    <property type="entry name" value="TsaE"/>
    <property type="match status" value="1"/>
</dbReference>
<evidence type="ECO:0000256" key="6">
    <source>
        <dbReference type="ARBA" id="ARBA00022723"/>
    </source>
</evidence>
<dbReference type="GO" id="GO:0005524">
    <property type="term" value="F:ATP binding"/>
    <property type="evidence" value="ECO:0007669"/>
    <property type="project" value="UniProtKB-KW"/>
</dbReference>
<evidence type="ECO:0000256" key="5">
    <source>
        <dbReference type="ARBA" id="ARBA00022694"/>
    </source>
</evidence>
<keyword evidence="4" id="KW-0963">Cytoplasm</keyword>
<evidence type="ECO:0000313" key="12">
    <source>
        <dbReference type="Proteomes" id="UP000277811"/>
    </source>
</evidence>
<dbReference type="OrthoDB" id="9815896at2"/>
<proteinExistence type="inferred from homology"/>
<dbReference type="InterPro" id="IPR003442">
    <property type="entry name" value="T6A_TsaE"/>
</dbReference>
<dbReference type="NCBIfam" id="TIGR00150">
    <property type="entry name" value="T6A_YjeE"/>
    <property type="match status" value="1"/>
</dbReference>
<evidence type="ECO:0000256" key="10">
    <source>
        <dbReference type="ARBA" id="ARBA00032441"/>
    </source>
</evidence>
<evidence type="ECO:0000256" key="4">
    <source>
        <dbReference type="ARBA" id="ARBA00022490"/>
    </source>
</evidence>
<dbReference type="PANTHER" id="PTHR33540:SF2">
    <property type="entry name" value="TRNA THREONYLCARBAMOYLADENOSINE BIOSYNTHESIS PROTEIN TSAE"/>
    <property type="match status" value="1"/>
</dbReference>
<evidence type="ECO:0000256" key="7">
    <source>
        <dbReference type="ARBA" id="ARBA00022741"/>
    </source>
</evidence>
<evidence type="ECO:0000256" key="2">
    <source>
        <dbReference type="ARBA" id="ARBA00007599"/>
    </source>
</evidence>
<dbReference type="InterPro" id="IPR027417">
    <property type="entry name" value="P-loop_NTPase"/>
</dbReference>
<dbReference type="RefSeq" id="WP_122626790.1">
    <property type="nucleotide sequence ID" value="NZ_UPPP01000059.1"/>
</dbReference>
<evidence type="ECO:0000256" key="3">
    <source>
        <dbReference type="ARBA" id="ARBA00019010"/>
    </source>
</evidence>
<comment type="similarity">
    <text evidence="2">Belongs to the TsaE family.</text>
</comment>
<accession>A0A498R6E3</accession>
<reference evidence="11 12" key="1">
    <citation type="submission" date="2018-06" db="EMBL/GenBank/DDBJ databases">
        <authorList>
            <person name="Strepis N."/>
        </authorList>
    </citation>
    <scope>NUCLEOTIDE SEQUENCE [LARGE SCALE GENOMIC DNA]</scope>
    <source>
        <strain evidence="11">LUCI</strain>
    </source>
</reference>
<evidence type="ECO:0000256" key="9">
    <source>
        <dbReference type="ARBA" id="ARBA00022842"/>
    </source>
</evidence>
<keyword evidence="9" id="KW-0460">Magnesium</keyword>
<dbReference type="AlphaFoldDB" id="A0A498R6E3"/>
<dbReference type="GO" id="GO:0046872">
    <property type="term" value="F:metal ion binding"/>
    <property type="evidence" value="ECO:0007669"/>
    <property type="project" value="UniProtKB-KW"/>
</dbReference>
<dbReference type="Proteomes" id="UP000277811">
    <property type="component" value="Unassembled WGS sequence"/>
</dbReference>
<dbReference type="GO" id="GO:0002949">
    <property type="term" value="P:tRNA threonylcarbamoyladenosine modification"/>
    <property type="evidence" value="ECO:0007669"/>
    <property type="project" value="InterPro"/>
</dbReference>
<dbReference type="SUPFAM" id="SSF52540">
    <property type="entry name" value="P-loop containing nucleoside triphosphate hydrolases"/>
    <property type="match status" value="1"/>
</dbReference>
<dbReference type="Gene3D" id="3.40.50.300">
    <property type="entry name" value="P-loop containing nucleotide triphosphate hydrolases"/>
    <property type="match status" value="1"/>
</dbReference>
<keyword evidence="7" id="KW-0547">Nucleotide-binding</keyword>
<sequence>MWIFKTGSPEATFAFGCSLASVLLDGDIVCLQGDLGMGKTVFVQGIARGLDVKEAVTSPTFTILNIYEGKTKLYHFDLYRLETPEELEDIGFDEYTSAGGVAVIEWPDKFPDRLPAECLWVKLEAGEQIADRFISVRAQGERYEKLGEELKHIADSCYRYSHTCV</sequence>
<gene>
    <name evidence="11" type="ORF">LUCI_1033</name>
</gene>
<dbReference type="GO" id="GO:0005737">
    <property type="term" value="C:cytoplasm"/>
    <property type="evidence" value="ECO:0007669"/>
    <property type="project" value="UniProtKB-SubCell"/>
</dbReference>
<keyword evidence="5" id="KW-0819">tRNA processing</keyword>
<name>A0A498R6E3_9FIRM</name>
<dbReference type="PANTHER" id="PTHR33540">
    <property type="entry name" value="TRNA THREONYLCARBAMOYLADENOSINE BIOSYNTHESIS PROTEIN TSAE"/>
    <property type="match status" value="1"/>
</dbReference>
<keyword evidence="12" id="KW-1185">Reference proteome</keyword>
<keyword evidence="8" id="KW-0067">ATP-binding</keyword>
<evidence type="ECO:0000256" key="1">
    <source>
        <dbReference type="ARBA" id="ARBA00004496"/>
    </source>
</evidence>
<dbReference type="EMBL" id="UPPP01000059">
    <property type="protein sequence ID" value="VBB05822.1"/>
    <property type="molecule type" value="Genomic_DNA"/>
</dbReference>
<evidence type="ECO:0000256" key="8">
    <source>
        <dbReference type="ARBA" id="ARBA00022840"/>
    </source>
</evidence>